<evidence type="ECO:0000313" key="4">
    <source>
        <dbReference type="EMBL" id="KAL3522231.1"/>
    </source>
</evidence>
<evidence type="ECO:0000256" key="1">
    <source>
        <dbReference type="ARBA" id="ARBA00023054"/>
    </source>
</evidence>
<dbReference type="PANTHER" id="PTHR31342:SF16">
    <property type="entry name" value="TALIN_MIDDLE DOMAIN-CONTAINING PROTEIN"/>
    <property type="match status" value="1"/>
</dbReference>
<dbReference type="EMBL" id="JBJUIK010000007">
    <property type="protein sequence ID" value="KAL3522231.1"/>
    <property type="molecule type" value="Genomic_DNA"/>
</dbReference>
<organism evidence="4 5">
    <name type="scientific">Cinchona calisaya</name>
    <dbReference type="NCBI Taxonomy" id="153742"/>
    <lineage>
        <taxon>Eukaryota</taxon>
        <taxon>Viridiplantae</taxon>
        <taxon>Streptophyta</taxon>
        <taxon>Embryophyta</taxon>
        <taxon>Tracheophyta</taxon>
        <taxon>Spermatophyta</taxon>
        <taxon>Magnoliopsida</taxon>
        <taxon>eudicotyledons</taxon>
        <taxon>Gunneridae</taxon>
        <taxon>Pentapetalae</taxon>
        <taxon>asterids</taxon>
        <taxon>lamiids</taxon>
        <taxon>Gentianales</taxon>
        <taxon>Rubiaceae</taxon>
        <taxon>Cinchonoideae</taxon>
        <taxon>Cinchoneae</taxon>
        <taxon>Cinchona</taxon>
    </lineage>
</organism>
<dbReference type="InterPro" id="IPR040265">
    <property type="entry name" value="CHUP1/IPGA1-like"/>
</dbReference>
<reference evidence="4 5" key="1">
    <citation type="submission" date="2024-11" db="EMBL/GenBank/DDBJ databases">
        <title>A near-complete genome assembly of Cinchona calisaya.</title>
        <authorList>
            <person name="Lian D.C."/>
            <person name="Zhao X.W."/>
            <person name="Wei L."/>
        </authorList>
    </citation>
    <scope>NUCLEOTIDE SEQUENCE [LARGE SCALE GENOMIC DNA]</scope>
    <source>
        <tissue evidence="4">Nenye</tissue>
    </source>
</reference>
<evidence type="ECO:0000256" key="2">
    <source>
        <dbReference type="SAM" id="Coils"/>
    </source>
</evidence>
<proteinExistence type="predicted"/>
<keyword evidence="1 2" id="KW-0175">Coiled coil</keyword>
<feature type="compositionally biased region" description="Polar residues" evidence="3">
    <location>
        <begin position="12"/>
        <end position="22"/>
    </location>
</feature>
<feature type="compositionally biased region" description="Basic and acidic residues" evidence="3">
    <location>
        <begin position="355"/>
        <end position="374"/>
    </location>
</feature>
<dbReference type="SUPFAM" id="SSF101447">
    <property type="entry name" value="Formin homology 2 domain (FH2 domain)"/>
    <property type="match status" value="1"/>
</dbReference>
<keyword evidence="5" id="KW-1185">Reference proteome</keyword>
<dbReference type="PANTHER" id="PTHR31342">
    <property type="entry name" value="PROTEIN CHUP1, CHLOROPLASTIC"/>
    <property type="match status" value="1"/>
</dbReference>
<feature type="region of interest" description="Disordered" evidence="3">
    <location>
        <begin position="1"/>
        <end position="129"/>
    </location>
</feature>
<dbReference type="Proteomes" id="UP001630127">
    <property type="component" value="Unassembled WGS sequence"/>
</dbReference>
<feature type="region of interest" description="Disordered" evidence="3">
    <location>
        <begin position="161"/>
        <end position="180"/>
    </location>
</feature>
<gene>
    <name evidence="4" type="ORF">ACH5RR_015065</name>
</gene>
<feature type="coiled-coil region" evidence="2">
    <location>
        <begin position="196"/>
        <end position="223"/>
    </location>
</feature>
<dbReference type="AlphaFoldDB" id="A0ABD2ZS44"/>
<evidence type="ECO:0000313" key="5">
    <source>
        <dbReference type="Proteomes" id="UP001630127"/>
    </source>
</evidence>
<feature type="coiled-coil region" evidence="2">
    <location>
        <begin position="293"/>
        <end position="327"/>
    </location>
</feature>
<name>A0ABD2ZS44_9GENT</name>
<feature type="compositionally biased region" description="Pro residues" evidence="3">
    <location>
        <begin position="107"/>
        <end position="124"/>
    </location>
</feature>
<protein>
    <recommendedName>
        <fullName evidence="6">Hydroxyproline-rich glycoprotein family protein</fullName>
    </recommendedName>
</protein>
<accession>A0ABD2ZS44</accession>
<feature type="region of interest" description="Disordered" evidence="3">
    <location>
        <begin position="355"/>
        <end position="375"/>
    </location>
</feature>
<comment type="caution">
    <text evidence="4">The sequence shown here is derived from an EMBL/GenBank/DDBJ whole genome shotgun (WGS) entry which is preliminary data.</text>
</comment>
<feature type="compositionally biased region" description="Pro residues" evidence="3">
    <location>
        <begin position="26"/>
        <end position="37"/>
    </location>
</feature>
<feature type="compositionally biased region" description="Pro residues" evidence="3">
    <location>
        <begin position="58"/>
        <end position="68"/>
    </location>
</feature>
<sequence>MFSENVKPPETILSSPNMSQDLKTGPRPPPPPPPPPVTSVSTVLFPPPPSAISGSITPPHPPPPPPPSTALGNSILPPPPAPPPTTSGKMAPPPPPPPFGASYGGAPAPPMPPGMGGAPPPPPGLGGAKNLRLRKAATKLKRSSQMGNLYRLLKGQVEGCNVDPKSSRKGKVGSSTGGKQGMADALAEMTKRSAYFQQIEEDVKNHEKSVRELKASINSFQSTNMAELHNFHKHVESILEKLTDETQVLARFEDFPTKKLEALRMAAALFFKLDTIVTTLKNWQIESPVNQVIDKVENYFNKIKQELDALERTKDEESKKFQSHKINFDFSILVHIKELMVDVSSSCMEQALKERRDAKAMDNAEKGPKTESQKKGSAKILWKAFQFAYRIYTFAGGHDDRADQLTRDLATEIQTDPNH</sequence>
<evidence type="ECO:0000256" key="3">
    <source>
        <dbReference type="SAM" id="MobiDB-lite"/>
    </source>
</evidence>
<evidence type="ECO:0008006" key="6">
    <source>
        <dbReference type="Google" id="ProtNLM"/>
    </source>
</evidence>
<feature type="compositionally biased region" description="Pro residues" evidence="3">
    <location>
        <begin position="76"/>
        <end position="99"/>
    </location>
</feature>